<protein>
    <submittedName>
        <fullName evidence="1">Uncharacterized protein</fullName>
    </submittedName>
</protein>
<evidence type="ECO:0000313" key="1">
    <source>
        <dbReference type="EMBL" id="SCU74599.1"/>
    </source>
</evidence>
<name>A0A1K0JH29_CUPNE</name>
<sequence length="128" mass="14196">MACASSNRRWNFSDGTRLFSLPGTMMREGSASRSRTLRSPVVAGERLMGIFACFGLPAFVLEAAKVVTQKQVRKAFALLALFFARPGISRLVAWWRTVGNPPGLSTVRQPSTTSKRYRYGLTTCKPYT</sequence>
<gene>
    <name evidence="1" type="ORF">CNECB9_1910007</name>
</gene>
<accession>A0A1K0JH29</accession>
<proteinExistence type="predicted"/>
<dbReference type="AlphaFoldDB" id="A0A1K0JH29"/>
<organism evidence="1">
    <name type="scientific">Cupriavidus necator</name>
    <name type="common">Alcaligenes eutrophus</name>
    <name type="synonym">Ralstonia eutropha</name>
    <dbReference type="NCBI Taxonomy" id="106590"/>
    <lineage>
        <taxon>Bacteria</taxon>
        <taxon>Pseudomonadati</taxon>
        <taxon>Pseudomonadota</taxon>
        <taxon>Betaproteobacteria</taxon>
        <taxon>Burkholderiales</taxon>
        <taxon>Burkholderiaceae</taxon>
        <taxon>Cupriavidus</taxon>
    </lineage>
</organism>
<reference evidence="1" key="1">
    <citation type="submission" date="2016-09" db="EMBL/GenBank/DDBJ databases">
        <authorList>
            <person name="Capua I."/>
            <person name="De Benedictis P."/>
            <person name="Joannis T."/>
            <person name="Lombin L.H."/>
            <person name="Cattoli G."/>
        </authorList>
    </citation>
    <scope>NUCLEOTIDE SEQUENCE</scope>
    <source>
        <strain evidence="1">B9</strain>
    </source>
</reference>
<dbReference type="EMBL" id="FMSH01000103">
    <property type="protein sequence ID" value="SCU74599.1"/>
    <property type="molecule type" value="Genomic_DNA"/>
</dbReference>